<dbReference type="InterPro" id="IPR052421">
    <property type="entry name" value="PCW_Enzyme_Inhibitor"/>
</dbReference>
<evidence type="ECO:0000256" key="2">
    <source>
        <dbReference type="ARBA" id="ARBA00023157"/>
    </source>
</evidence>
<feature type="chain" id="PRO_5013626205" description="Pectinesterase inhibitor domain-containing protein" evidence="4">
    <location>
        <begin position="26"/>
        <end position="179"/>
    </location>
</feature>
<reference evidence="6 7" key="2">
    <citation type="journal article" date="2017" name="Genome Biol.">
        <title>New reference genome sequences of hot pepper reveal the massive evolution of plant disease-resistance genes by retroduplication.</title>
        <authorList>
            <person name="Kim S."/>
            <person name="Park J."/>
            <person name="Yeom S.I."/>
            <person name="Kim Y.M."/>
            <person name="Seo E."/>
            <person name="Kim K.T."/>
            <person name="Kim M.S."/>
            <person name="Lee J.M."/>
            <person name="Cheong K."/>
            <person name="Shin H.S."/>
            <person name="Kim S.B."/>
            <person name="Han K."/>
            <person name="Lee J."/>
            <person name="Park M."/>
            <person name="Lee H.A."/>
            <person name="Lee H.Y."/>
            <person name="Lee Y."/>
            <person name="Oh S."/>
            <person name="Lee J.H."/>
            <person name="Choi E."/>
            <person name="Choi E."/>
            <person name="Lee S.E."/>
            <person name="Jeon J."/>
            <person name="Kim H."/>
            <person name="Choi G."/>
            <person name="Song H."/>
            <person name="Lee J."/>
            <person name="Lee S.C."/>
            <person name="Kwon J.K."/>
            <person name="Lee H.Y."/>
            <person name="Koo N."/>
            <person name="Hong Y."/>
            <person name="Kim R.W."/>
            <person name="Kang W.H."/>
            <person name="Huh J.H."/>
            <person name="Kang B.C."/>
            <person name="Yang T.J."/>
            <person name="Lee Y.H."/>
            <person name="Bennetzen J.L."/>
            <person name="Choi D."/>
        </authorList>
    </citation>
    <scope>NUCLEOTIDE SEQUENCE [LARGE SCALE GENOMIC DNA]</scope>
    <source>
        <strain evidence="7">cv. CM334</strain>
    </source>
</reference>
<sequence>SSLSSFSSTLVLYLIVASLMTPSTSNHLSDMCIKTKSPRFCLQVFGLNPHRRPYALTLEAVNLSLKNASATTKKIHTLLDQTNEENLKEIYNYCLRYYNNVIDILGGVEEHVLKQGFYSSVKPVGNFVLEAGQFCENKFQTTGNGRVSTLTEDNKNLRIFGSIIVAAADLLTNSTSPKK</sequence>
<keyword evidence="7" id="KW-1185">Reference proteome</keyword>
<dbReference type="NCBIfam" id="TIGR01614">
    <property type="entry name" value="PME_inhib"/>
    <property type="match status" value="1"/>
</dbReference>
<dbReference type="EMBL" id="AYRZ02000006">
    <property type="protein sequence ID" value="PHT78086.1"/>
    <property type="molecule type" value="Genomic_DNA"/>
</dbReference>
<dbReference type="GO" id="GO:0046910">
    <property type="term" value="F:pectinesterase inhibitor activity"/>
    <property type="evidence" value="ECO:0007669"/>
    <property type="project" value="InterPro"/>
</dbReference>
<feature type="non-terminal residue" evidence="6">
    <location>
        <position position="1"/>
    </location>
</feature>
<evidence type="ECO:0000256" key="4">
    <source>
        <dbReference type="SAM" id="SignalP"/>
    </source>
</evidence>
<dbReference type="InterPro" id="IPR035513">
    <property type="entry name" value="Invertase/methylesterase_inhib"/>
</dbReference>
<gene>
    <name evidence="6" type="ORF">T459_16138</name>
</gene>
<comment type="caution">
    <text evidence="6">The sequence shown here is derived from an EMBL/GenBank/DDBJ whole genome shotgun (WGS) entry which is preliminary data.</text>
</comment>
<proteinExistence type="inferred from homology"/>
<evidence type="ECO:0000313" key="6">
    <source>
        <dbReference type="EMBL" id="PHT78086.1"/>
    </source>
</evidence>
<feature type="domain" description="Pectinesterase inhibitor" evidence="5">
    <location>
        <begin position="23"/>
        <end position="167"/>
    </location>
</feature>
<evidence type="ECO:0000256" key="3">
    <source>
        <dbReference type="ARBA" id="ARBA00038471"/>
    </source>
</evidence>
<dbReference type="AlphaFoldDB" id="A0A2G2Z7V5"/>
<keyword evidence="2" id="KW-1015">Disulfide bond</keyword>
<evidence type="ECO:0000313" key="7">
    <source>
        <dbReference type="Proteomes" id="UP000222542"/>
    </source>
</evidence>
<dbReference type="CDD" id="cd15797">
    <property type="entry name" value="PMEI"/>
    <property type="match status" value="1"/>
</dbReference>
<dbReference type="PANTHER" id="PTHR36710:SF8">
    <property type="entry name" value="PECTINESTERASE INHIBITOR-LIKE"/>
    <property type="match status" value="1"/>
</dbReference>
<evidence type="ECO:0000256" key="1">
    <source>
        <dbReference type="ARBA" id="ARBA00022729"/>
    </source>
</evidence>
<name>A0A2G2Z7V5_CAPAN</name>
<dbReference type="PANTHER" id="PTHR36710">
    <property type="entry name" value="PECTINESTERASE INHIBITOR-LIKE"/>
    <property type="match status" value="1"/>
</dbReference>
<organism evidence="6 7">
    <name type="scientific">Capsicum annuum</name>
    <name type="common">Capsicum pepper</name>
    <dbReference type="NCBI Taxonomy" id="4072"/>
    <lineage>
        <taxon>Eukaryota</taxon>
        <taxon>Viridiplantae</taxon>
        <taxon>Streptophyta</taxon>
        <taxon>Embryophyta</taxon>
        <taxon>Tracheophyta</taxon>
        <taxon>Spermatophyta</taxon>
        <taxon>Magnoliopsida</taxon>
        <taxon>eudicotyledons</taxon>
        <taxon>Gunneridae</taxon>
        <taxon>Pentapetalae</taxon>
        <taxon>asterids</taxon>
        <taxon>lamiids</taxon>
        <taxon>Solanales</taxon>
        <taxon>Solanaceae</taxon>
        <taxon>Solanoideae</taxon>
        <taxon>Capsiceae</taxon>
        <taxon>Capsicum</taxon>
    </lineage>
</organism>
<accession>A0A2G2Z7V5</accession>
<keyword evidence="1 4" id="KW-0732">Signal</keyword>
<dbReference type="Gramene" id="PHT78086">
    <property type="protein sequence ID" value="PHT78086"/>
    <property type="gene ID" value="T459_16138"/>
</dbReference>
<dbReference type="InterPro" id="IPR034086">
    <property type="entry name" value="PMEI_plant"/>
</dbReference>
<dbReference type="Pfam" id="PF04043">
    <property type="entry name" value="PMEI"/>
    <property type="match status" value="1"/>
</dbReference>
<dbReference type="Gene3D" id="1.20.140.40">
    <property type="entry name" value="Invertase/pectin methylesterase inhibitor family protein"/>
    <property type="match status" value="1"/>
</dbReference>
<reference evidence="6 7" key="1">
    <citation type="journal article" date="2014" name="Nat. Genet.">
        <title>Genome sequence of the hot pepper provides insights into the evolution of pungency in Capsicum species.</title>
        <authorList>
            <person name="Kim S."/>
            <person name="Park M."/>
            <person name="Yeom S.I."/>
            <person name="Kim Y.M."/>
            <person name="Lee J.M."/>
            <person name="Lee H.A."/>
            <person name="Seo E."/>
            <person name="Choi J."/>
            <person name="Cheong K."/>
            <person name="Kim K.T."/>
            <person name="Jung K."/>
            <person name="Lee G.W."/>
            <person name="Oh S.K."/>
            <person name="Bae C."/>
            <person name="Kim S.B."/>
            <person name="Lee H.Y."/>
            <person name="Kim S.Y."/>
            <person name="Kim M.S."/>
            <person name="Kang B.C."/>
            <person name="Jo Y.D."/>
            <person name="Yang H.B."/>
            <person name="Jeong H.J."/>
            <person name="Kang W.H."/>
            <person name="Kwon J.K."/>
            <person name="Shin C."/>
            <person name="Lim J.Y."/>
            <person name="Park J.H."/>
            <person name="Huh J.H."/>
            <person name="Kim J.S."/>
            <person name="Kim B.D."/>
            <person name="Cohen O."/>
            <person name="Paran I."/>
            <person name="Suh M.C."/>
            <person name="Lee S.B."/>
            <person name="Kim Y.K."/>
            <person name="Shin Y."/>
            <person name="Noh S.J."/>
            <person name="Park J."/>
            <person name="Seo Y.S."/>
            <person name="Kwon S.Y."/>
            <person name="Kim H.A."/>
            <person name="Park J.M."/>
            <person name="Kim H.J."/>
            <person name="Choi S.B."/>
            <person name="Bosland P.W."/>
            <person name="Reeves G."/>
            <person name="Jo S.H."/>
            <person name="Lee B.W."/>
            <person name="Cho H.T."/>
            <person name="Choi H.S."/>
            <person name="Lee M.S."/>
            <person name="Yu Y."/>
            <person name="Do Choi Y."/>
            <person name="Park B.S."/>
            <person name="van Deynze A."/>
            <person name="Ashrafi H."/>
            <person name="Hill T."/>
            <person name="Kim W.T."/>
            <person name="Pai H.S."/>
            <person name="Ahn H.K."/>
            <person name="Yeam I."/>
            <person name="Giovannoni J.J."/>
            <person name="Rose J.K."/>
            <person name="Sorensen I."/>
            <person name="Lee S.J."/>
            <person name="Kim R.W."/>
            <person name="Choi I.Y."/>
            <person name="Choi B.S."/>
            <person name="Lim J.S."/>
            <person name="Lee Y.H."/>
            <person name="Choi D."/>
        </authorList>
    </citation>
    <scope>NUCLEOTIDE SEQUENCE [LARGE SCALE GENOMIC DNA]</scope>
    <source>
        <strain evidence="7">cv. CM334</strain>
    </source>
</reference>
<evidence type="ECO:0000259" key="5">
    <source>
        <dbReference type="SMART" id="SM00856"/>
    </source>
</evidence>
<dbReference type="Proteomes" id="UP000222542">
    <property type="component" value="Unassembled WGS sequence"/>
</dbReference>
<dbReference type="InterPro" id="IPR006501">
    <property type="entry name" value="Pectinesterase_inhib_dom"/>
</dbReference>
<dbReference type="SUPFAM" id="SSF101148">
    <property type="entry name" value="Plant invertase/pectin methylesterase inhibitor"/>
    <property type="match status" value="1"/>
</dbReference>
<dbReference type="SMART" id="SM00856">
    <property type="entry name" value="PMEI"/>
    <property type="match status" value="1"/>
</dbReference>
<comment type="similarity">
    <text evidence="3">Belongs to the PMEI family.</text>
</comment>
<feature type="signal peptide" evidence="4">
    <location>
        <begin position="1"/>
        <end position="25"/>
    </location>
</feature>
<dbReference type="OMA" id="AGQFCEN"/>
<protein>
    <recommendedName>
        <fullName evidence="5">Pectinesterase inhibitor domain-containing protein</fullName>
    </recommendedName>
</protein>